<dbReference type="AlphaFoldDB" id="A0A2W7RAI7"/>
<reference evidence="1 2" key="1">
    <citation type="submission" date="2018-06" db="EMBL/GenBank/DDBJ databases">
        <title>Genomic Encyclopedia of Archaeal and Bacterial Type Strains, Phase II (KMG-II): from individual species to whole genera.</title>
        <authorList>
            <person name="Goeker M."/>
        </authorList>
    </citation>
    <scope>NUCLEOTIDE SEQUENCE [LARGE SCALE GENOMIC DNA]</scope>
    <source>
        <strain evidence="1 2">DSM 19830</strain>
    </source>
</reference>
<gene>
    <name evidence="1" type="ORF">LV85_03944</name>
</gene>
<keyword evidence="2" id="KW-1185">Reference proteome</keyword>
<name>A0A2W7RAI7_9BACT</name>
<organism evidence="1 2">
    <name type="scientific">Algoriphagus chordae</name>
    <dbReference type="NCBI Taxonomy" id="237019"/>
    <lineage>
        <taxon>Bacteria</taxon>
        <taxon>Pseudomonadati</taxon>
        <taxon>Bacteroidota</taxon>
        <taxon>Cytophagia</taxon>
        <taxon>Cytophagales</taxon>
        <taxon>Cyclobacteriaceae</taxon>
        <taxon>Algoriphagus</taxon>
    </lineage>
</organism>
<dbReference type="RefSeq" id="WP_111322616.1">
    <property type="nucleotide sequence ID" value="NZ_QKZT01000024.1"/>
</dbReference>
<evidence type="ECO:0008006" key="3">
    <source>
        <dbReference type="Google" id="ProtNLM"/>
    </source>
</evidence>
<proteinExistence type="predicted"/>
<dbReference type="OrthoDB" id="282859at2"/>
<sequence length="252" mass="28435">MKNLAIGALLVLGQFACNSEAKKQAQEDAARLPKEVLEVMNAHGGLENWREIQTLQFSIPKEGFDEVHTIDLHSRMDRVEAPAYDIGFDGSSAWSLNKEEEYEGDPSFRHDLMFYFYAMPFVLADEGINYDVAEPLVYEGKSYPGVKITYGAGVGEAPDDIYLLHYDSETYQMAWLGYKATFGKELKDGPPSWIKYDEWADVNGISIPTSIAWQKLENGEIVGERNRVNFTDISLSKENKDASFYTKEGIVD</sequence>
<dbReference type="Proteomes" id="UP000248882">
    <property type="component" value="Unassembled WGS sequence"/>
</dbReference>
<dbReference type="EMBL" id="QKZT01000024">
    <property type="protein sequence ID" value="PZX47595.1"/>
    <property type="molecule type" value="Genomic_DNA"/>
</dbReference>
<evidence type="ECO:0000313" key="2">
    <source>
        <dbReference type="Proteomes" id="UP000248882"/>
    </source>
</evidence>
<protein>
    <recommendedName>
        <fullName evidence="3">Threonine synthase</fullName>
    </recommendedName>
</protein>
<accession>A0A2W7RAI7</accession>
<evidence type="ECO:0000313" key="1">
    <source>
        <dbReference type="EMBL" id="PZX47595.1"/>
    </source>
</evidence>
<comment type="caution">
    <text evidence="1">The sequence shown here is derived from an EMBL/GenBank/DDBJ whole genome shotgun (WGS) entry which is preliminary data.</text>
</comment>